<evidence type="ECO:0000313" key="14">
    <source>
        <dbReference type="EMBL" id="MBL0420110.1"/>
    </source>
</evidence>
<evidence type="ECO:0000256" key="4">
    <source>
        <dbReference type="ARBA" id="ARBA00022475"/>
    </source>
</evidence>
<dbReference type="InterPro" id="IPR036890">
    <property type="entry name" value="HATPase_C_sf"/>
</dbReference>
<dbReference type="GO" id="GO:0005886">
    <property type="term" value="C:plasma membrane"/>
    <property type="evidence" value="ECO:0007669"/>
    <property type="project" value="UniProtKB-SubCell"/>
</dbReference>
<evidence type="ECO:0000259" key="12">
    <source>
        <dbReference type="PROSITE" id="PS50109"/>
    </source>
</evidence>
<dbReference type="PROSITE" id="PS50109">
    <property type="entry name" value="HIS_KIN"/>
    <property type="match status" value="1"/>
</dbReference>
<dbReference type="PANTHER" id="PTHR43065">
    <property type="entry name" value="SENSOR HISTIDINE KINASE"/>
    <property type="match status" value="1"/>
</dbReference>
<dbReference type="RefSeq" id="WP_201683099.1">
    <property type="nucleotide sequence ID" value="NZ_JAEQNA010000001.1"/>
</dbReference>
<dbReference type="InterPro" id="IPR036097">
    <property type="entry name" value="HisK_dim/P_sf"/>
</dbReference>
<accession>A0A937D2V7</accession>
<evidence type="ECO:0000256" key="8">
    <source>
        <dbReference type="ARBA" id="ARBA00022777"/>
    </source>
</evidence>
<evidence type="ECO:0000256" key="5">
    <source>
        <dbReference type="ARBA" id="ARBA00022553"/>
    </source>
</evidence>
<dbReference type="InterPro" id="IPR003594">
    <property type="entry name" value="HATPase_dom"/>
</dbReference>
<evidence type="ECO:0000256" key="1">
    <source>
        <dbReference type="ARBA" id="ARBA00000085"/>
    </source>
</evidence>
<keyword evidence="9 11" id="KW-1133">Transmembrane helix</keyword>
<dbReference type="Pfam" id="PF02518">
    <property type="entry name" value="HATPase_c"/>
    <property type="match status" value="1"/>
</dbReference>
<sequence length="666" mass="72500">MVRRLIPGRAVHWLAQSVRRKLLAMALLPLVVVLPLLVAVLVLWAERAYDGLLISKVRSDLAVAHGYFDQVVAEVGGGTESVAQSHALHRLMARGETAGVSELLARQRQELGLDFLTLAAPGDPGWAGQSAGGRAARLAVIDGVHVARVAPHLAERIRVPLVSTRNAAPTARTVEDRALVVLATSPVRDEAGQTVALLRGGLLLNQNLPFIDHINHIVYPEGTLPFGSQGTATLFLDDVRVTTNVRLFQDQRAIGTRVSQAVRDAVLERGGSWFDRAFVVNDWYVSAYEPLVDGHGERVGMLYVGFLEQPFRLVKWGVLGGIGLLFLVTMAGAAFLSLRLARSIFEPVERMNRTIERVEGGDSAARVGPLASRDEVGSLAQHLDHLLDVVAQNTHSLQRWAAELDHKVAERTRELAASNASLVQAQQQLLKSEKLATIGQLTAGVAHEINNPIAVIQGNLDLLRETLGEHARPVLPELDLLDQQVQRMRLIVTQLLQYARPTDYAGYVEALDAGKVFDECLMLARHRLEQSQVVVERNYHARAAVGFNRQELQQVLLNLLINAMQAMPEGGRLVLRTRDEAQAVVLEVQDNGPGLPAGDPRELFQAFVTTRPEGHGLGLWISQGLVERYGGRIEAGPAPGGGALFRVRLLREADVAAQAAGPNAIL</sequence>
<dbReference type="SUPFAM" id="SSF55874">
    <property type="entry name" value="ATPase domain of HSP90 chaperone/DNA topoisomerase II/histidine kinase"/>
    <property type="match status" value="1"/>
</dbReference>
<dbReference type="Pfam" id="PF00512">
    <property type="entry name" value="HisKA"/>
    <property type="match status" value="1"/>
</dbReference>
<protein>
    <recommendedName>
        <fullName evidence="3">histidine kinase</fullName>
        <ecNumber evidence="3">2.7.13.3</ecNumber>
    </recommendedName>
</protein>
<feature type="transmembrane region" description="Helical" evidence="11">
    <location>
        <begin position="21"/>
        <end position="45"/>
    </location>
</feature>
<reference evidence="14" key="1">
    <citation type="submission" date="2021-01" db="EMBL/GenBank/DDBJ databases">
        <title>Ramlibacter sp. strain AW1 16S ribosomal RNA gene Genome sequencing and assembly.</title>
        <authorList>
            <person name="Kang M."/>
        </authorList>
    </citation>
    <scope>NUCLEOTIDE SEQUENCE</scope>
    <source>
        <strain evidence="14">AW1</strain>
    </source>
</reference>
<keyword evidence="4" id="KW-1003">Cell membrane</keyword>
<dbReference type="Gene3D" id="3.30.565.10">
    <property type="entry name" value="Histidine kinase-like ATPase, C-terminal domain"/>
    <property type="match status" value="1"/>
</dbReference>
<dbReference type="Proteomes" id="UP000613011">
    <property type="component" value="Unassembled WGS sequence"/>
</dbReference>
<dbReference type="AlphaFoldDB" id="A0A937D2V7"/>
<keyword evidence="15" id="KW-1185">Reference proteome</keyword>
<feature type="transmembrane region" description="Helical" evidence="11">
    <location>
        <begin position="316"/>
        <end position="341"/>
    </location>
</feature>
<dbReference type="InterPro" id="IPR004358">
    <property type="entry name" value="Sig_transdc_His_kin-like_C"/>
</dbReference>
<proteinExistence type="predicted"/>
<evidence type="ECO:0000256" key="2">
    <source>
        <dbReference type="ARBA" id="ARBA00004651"/>
    </source>
</evidence>
<evidence type="ECO:0000256" key="3">
    <source>
        <dbReference type="ARBA" id="ARBA00012438"/>
    </source>
</evidence>
<keyword evidence="7 11" id="KW-0812">Transmembrane</keyword>
<dbReference type="SUPFAM" id="SSF47384">
    <property type="entry name" value="Homodimeric domain of signal transducing histidine kinase"/>
    <property type="match status" value="1"/>
</dbReference>
<comment type="caution">
    <text evidence="14">The sequence shown here is derived from an EMBL/GenBank/DDBJ whole genome shotgun (WGS) entry which is preliminary data.</text>
</comment>
<comment type="catalytic activity">
    <reaction evidence="1">
        <text>ATP + protein L-histidine = ADP + protein N-phospho-L-histidine.</text>
        <dbReference type="EC" id="2.7.13.3"/>
    </reaction>
</comment>
<dbReference type="CDD" id="cd00082">
    <property type="entry name" value="HisKA"/>
    <property type="match status" value="1"/>
</dbReference>
<dbReference type="InterPro" id="IPR003660">
    <property type="entry name" value="HAMP_dom"/>
</dbReference>
<dbReference type="InterPro" id="IPR033463">
    <property type="entry name" value="sCache_3"/>
</dbReference>
<evidence type="ECO:0000259" key="13">
    <source>
        <dbReference type="PROSITE" id="PS50885"/>
    </source>
</evidence>
<dbReference type="InterPro" id="IPR005467">
    <property type="entry name" value="His_kinase_dom"/>
</dbReference>
<keyword evidence="5" id="KW-0597">Phosphoprotein</keyword>
<dbReference type="InterPro" id="IPR003661">
    <property type="entry name" value="HisK_dim/P_dom"/>
</dbReference>
<dbReference type="CDD" id="cd06225">
    <property type="entry name" value="HAMP"/>
    <property type="match status" value="1"/>
</dbReference>
<dbReference type="GO" id="GO:0000155">
    <property type="term" value="F:phosphorelay sensor kinase activity"/>
    <property type="evidence" value="ECO:0007669"/>
    <property type="project" value="InterPro"/>
</dbReference>
<dbReference type="SMART" id="SM00304">
    <property type="entry name" value="HAMP"/>
    <property type="match status" value="1"/>
</dbReference>
<organism evidence="14 15">
    <name type="scientific">Ramlibacter aurantiacus</name>
    <dbReference type="NCBI Taxonomy" id="2801330"/>
    <lineage>
        <taxon>Bacteria</taxon>
        <taxon>Pseudomonadati</taxon>
        <taxon>Pseudomonadota</taxon>
        <taxon>Betaproteobacteria</taxon>
        <taxon>Burkholderiales</taxon>
        <taxon>Comamonadaceae</taxon>
        <taxon>Ramlibacter</taxon>
    </lineage>
</organism>
<name>A0A937D2V7_9BURK</name>
<dbReference type="EMBL" id="JAEQNA010000001">
    <property type="protein sequence ID" value="MBL0420110.1"/>
    <property type="molecule type" value="Genomic_DNA"/>
</dbReference>
<evidence type="ECO:0000256" key="10">
    <source>
        <dbReference type="ARBA" id="ARBA00023136"/>
    </source>
</evidence>
<dbReference type="Gene3D" id="6.10.340.10">
    <property type="match status" value="1"/>
</dbReference>
<dbReference type="Pfam" id="PF00672">
    <property type="entry name" value="HAMP"/>
    <property type="match status" value="1"/>
</dbReference>
<feature type="domain" description="Histidine kinase" evidence="12">
    <location>
        <begin position="444"/>
        <end position="653"/>
    </location>
</feature>
<evidence type="ECO:0000256" key="11">
    <source>
        <dbReference type="SAM" id="Phobius"/>
    </source>
</evidence>
<evidence type="ECO:0000256" key="9">
    <source>
        <dbReference type="ARBA" id="ARBA00022989"/>
    </source>
</evidence>
<comment type="subcellular location">
    <subcellularLocation>
        <location evidence="2">Cell membrane</location>
        <topology evidence="2">Multi-pass membrane protein</topology>
    </subcellularLocation>
</comment>
<gene>
    <name evidence="14" type="ORF">JI739_07090</name>
</gene>
<feature type="domain" description="HAMP" evidence="13">
    <location>
        <begin position="342"/>
        <end position="395"/>
    </location>
</feature>
<dbReference type="Gene3D" id="1.10.287.130">
    <property type="match status" value="1"/>
</dbReference>
<evidence type="ECO:0000256" key="6">
    <source>
        <dbReference type="ARBA" id="ARBA00022679"/>
    </source>
</evidence>
<evidence type="ECO:0000256" key="7">
    <source>
        <dbReference type="ARBA" id="ARBA00022692"/>
    </source>
</evidence>
<dbReference type="InterPro" id="IPR029151">
    <property type="entry name" value="Sensor-like_sf"/>
</dbReference>
<keyword evidence="6" id="KW-0808">Transferase</keyword>
<dbReference type="Pfam" id="PF17202">
    <property type="entry name" value="sCache_3_3"/>
    <property type="match status" value="1"/>
</dbReference>
<dbReference type="SUPFAM" id="SSF158472">
    <property type="entry name" value="HAMP domain-like"/>
    <property type="match status" value="1"/>
</dbReference>
<evidence type="ECO:0000313" key="15">
    <source>
        <dbReference type="Proteomes" id="UP000613011"/>
    </source>
</evidence>
<dbReference type="SUPFAM" id="SSF103190">
    <property type="entry name" value="Sensory domain-like"/>
    <property type="match status" value="1"/>
</dbReference>
<keyword evidence="10 11" id="KW-0472">Membrane</keyword>
<dbReference type="PANTHER" id="PTHR43065:SF22">
    <property type="entry name" value="HISTIDINE KINASE"/>
    <property type="match status" value="1"/>
</dbReference>
<dbReference type="PRINTS" id="PR00344">
    <property type="entry name" value="BCTRLSENSOR"/>
</dbReference>
<dbReference type="SMART" id="SM00388">
    <property type="entry name" value="HisKA"/>
    <property type="match status" value="1"/>
</dbReference>
<dbReference type="PROSITE" id="PS50885">
    <property type="entry name" value="HAMP"/>
    <property type="match status" value="1"/>
</dbReference>
<dbReference type="SMART" id="SM00387">
    <property type="entry name" value="HATPase_c"/>
    <property type="match status" value="1"/>
</dbReference>
<keyword evidence="8" id="KW-0418">Kinase</keyword>
<dbReference type="EC" id="2.7.13.3" evidence="3"/>